<evidence type="ECO:0000256" key="2">
    <source>
        <dbReference type="SAM" id="Phobius"/>
    </source>
</evidence>
<dbReference type="EMBL" id="CM018046">
    <property type="protein sequence ID" value="KAA8527061.1"/>
    <property type="molecule type" value="Genomic_DNA"/>
</dbReference>
<feature type="region of interest" description="Disordered" evidence="1">
    <location>
        <begin position="215"/>
        <end position="268"/>
    </location>
</feature>
<feature type="compositionally biased region" description="Basic and acidic residues" evidence="1">
    <location>
        <begin position="223"/>
        <end position="239"/>
    </location>
</feature>
<dbReference type="PANTHER" id="PTHR35708">
    <property type="entry name" value="GB|AAD25831.1"/>
    <property type="match status" value="1"/>
</dbReference>
<name>A0A5J5ACZ7_9ASTE</name>
<feature type="transmembrane region" description="Helical" evidence="2">
    <location>
        <begin position="37"/>
        <end position="60"/>
    </location>
</feature>
<feature type="transmembrane region" description="Helical" evidence="2">
    <location>
        <begin position="7"/>
        <end position="31"/>
    </location>
</feature>
<evidence type="ECO:0000313" key="3">
    <source>
        <dbReference type="EMBL" id="KAA8527061.1"/>
    </source>
</evidence>
<protein>
    <submittedName>
        <fullName evidence="3">Uncharacterized protein</fullName>
    </submittedName>
</protein>
<keyword evidence="2" id="KW-0812">Transmembrane</keyword>
<sequence>MEETAEAYHYICAPFCFFRLSLLCFVLLVASLASTCLISFGFSTFLISLSVLVFLFHLVLTKKKRTLENSVQNEDLINDHENLLQRKLQPENGTITQNKAAQQNELDQIHPYHVGSLDFPPNGGSEDDTITSVDFELNWVCPNNVHWGPISSSDDDDDDDDNLIEISFPEKSIKNVKEELRQKPQQSKALKSLVCCWSKLDKVVETVTEVAEAVANGTSGSEKMGEPVAEKTEEVKDGEKEMEDVKDDEKIETHKMDIDQEGNGNQGN</sequence>
<dbReference type="AlphaFoldDB" id="A0A5J5ACZ7"/>
<evidence type="ECO:0000313" key="4">
    <source>
        <dbReference type="Proteomes" id="UP000325577"/>
    </source>
</evidence>
<dbReference type="PANTHER" id="PTHR35708:SF4">
    <property type="entry name" value="TRANSMEMBRANE PROTEIN"/>
    <property type="match status" value="1"/>
</dbReference>
<keyword evidence="2" id="KW-0472">Membrane</keyword>
<evidence type="ECO:0000256" key="1">
    <source>
        <dbReference type="SAM" id="MobiDB-lite"/>
    </source>
</evidence>
<feature type="compositionally biased region" description="Basic and acidic residues" evidence="1">
    <location>
        <begin position="247"/>
        <end position="258"/>
    </location>
</feature>
<keyword evidence="2" id="KW-1133">Transmembrane helix</keyword>
<proteinExistence type="predicted"/>
<reference evidence="3 4" key="1">
    <citation type="submission" date="2019-09" db="EMBL/GenBank/DDBJ databases">
        <title>A chromosome-level genome assembly of the Chinese tupelo Nyssa sinensis.</title>
        <authorList>
            <person name="Yang X."/>
            <person name="Kang M."/>
            <person name="Yang Y."/>
            <person name="Xiong H."/>
            <person name="Wang M."/>
            <person name="Zhang Z."/>
            <person name="Wang Z."/>
            <person name="Wu H."/>
            <person name="Ma T."/>
            <person name="Liu J."/>
            <person name="Xi Z."/>
        </authorList>
    </citation>
    <scope>NUCLEOTIDE SEQUENCE [LARGE SCALE GENOMIC DNA]</scope>
    <source>
        <strain evidence="3">J267</strain>
        <tissue evidence="3">Leaf</tissue>
    </source>
</reference>
<organism evidence="3 4">
    <name type="scientific">Nyssa sinensis</name>
    <dbReference type="NCBI Taxonomy" id="561372"/>
    <lineage>
        <taxon>Eukaryota</taxon>
        <taxon>Viridiplantae</taxon>
        <taxon>Streptophyta</taxon>
        <taxon>Embryophyta</taxon>
        <taxon>Tracheophyta</taxon>
        <taxon>Spermatophyta</taxon>
        <taxon>Magnoliopsida</taxon>
        <taxon>eudicotyledons</taxon>
        <taxon>Gunneridae</taxon>
        <taxon>Pentapetalae</taxon>
        <taxon>asterids</taxon>
        <taxon>Cornales</taxon>
        <taxon>Nyssaceae</taxon>
        <taxon>Nyssa</taxon>
    </lineage>
</organism>
<dbReference type="Proteomes" id="UP000325577">
    <property type="component" value="Linkage Group LG3"/>
</dbReference>
<accession>A0A5J5ACZ7</accession>
<keyword evidence="4" id="KW-1185">Reference proteome</keyword>
<gene>
    <name evidence="3" type="ORF">F0562_008710</name>
</gene>